<accession>A0A0H3N7K7</accession>
<name>A0A0H3N7K7_CLODC</name>
<evidence type="ECO:0000256" key="1">
    <source>
        <dbReference type="SAM" id="Phobius"/>
    </source>
</evidence>
<evidence type="ECO:0000313" key="2">
    <source>
        <dbReference type="EMBL" id="CBA60265.1"/>
    </source>
</evidence>
<reference evidence="2 3" key="1">
    <citation type="journal article" date="2009" name="Genome Biol.">
        <title>Comparative genome and phenotypic analysis of Clostridium difficile 027 strains provides insight into the evolution of a hypervirulent bacterium.</title>
        <authorList>
            <person name="Stabler R.A."/>
            <person name="He M."/>
            <person name="Dawson L."/>
            <person name="Martin M."/>
            <person name="Valiente E."/>
            <person name="Corton C."/>
            <person name="Lawley T.D."/>
            <person name="Sebaihia M."/>
            <person name="Quail M.A."/>
            <person name="Rose G."/>
            <person name="Gerding D.N."/>
            <person name="Gibert M."/>
            <person name="Popoff M.R."/>
            <person name="Parkhill J."/>
            <person name="Dougan G."/>
            <person name="Wren B.W."/>
        </authorList>
    </citation>
    <scope>NUCLEOTIDE SEQUENCE [LARGE SCALE GENOMIC DNA]</scope>
    <source>
        <strain evidence="2 3">CD196</strain>
    </source>
</reference>
<keyword evidence="1" id="KW-1133">Transmembrane helix</keyword>
<keyword evidence="1" id="KW-0812">Transmembrane</keyword>
<feature type="transmembrane region" description="Helical" evidence="1">
    <location>
        <begin position="20"/>
        <end position="38"/>
    </location>
</feature>
<keyword evidence="1" id="KW-0472">Membrane</keyword>
<dbReference type="HOGENOM" id="CLU_3314234_0_0_9"/>
<evidence type="ECO:0000313" key="3">
    <source>
        <dbReference type="Proteomes" id="UP000002068"/>
    </source>
</evidence>
<proteinExistence type="predicted"/>
<organism evidence="2 3">
    <name type="scientific">Clostridioides difficile (strain CD196)</name>
    <name type="common">Peptoclostridium difficile</name>
    <dbReference type="NCBI Taxonomy" id="645462"/>
    <lineage>
        <taxon>Bacteria</taxon>
        <taxon>Bacillati</taxon>
        <taxon>Bacillota</taxon>
        <taxon>Clostridia</taxon>
        <taxon>Peptostreptococcales</taxon>
        <taxon>Peptostreptococcaceae</taxon>
        <taxon>Clostridioides</taxon>
    </lineage>
</organism>
<dbReference type="Proteomes" id="UP000002068">
    <property type="component" value="Chromosome"/>
</dbReference>
<dbReference type="KEGG" id="cdc:CD196_0123"/>
<dbReference type="AlphaFoldDB" id="A0A0H3N7K7"/>
<sequence length="39" mass="4948">MNKYFEYLVVTRCDKKTYKIKFVNFMFLLHLVYFSYIIK</sequence>
<dbReference type="EMBL" id="FN538970">
    <property type="protein sequence ID" value="CBA60265.1"/>
    <property type="molecule type" value="Genomic_DNA"/>
</dbReference>
<gene>
    <name evidence="2" type="ordered locus">CD196_0123</name>
</gene>
<protein>
    <submittedName>
        <fullName evidence="2">Uncharacterized protein</fullName>
    </submittedName>
</protein>